<dbReference type="InterPro" id="IPR004107">
    <property type="entry name" value="Integrase_SAM-like_N"/>
</dbReference>
<evidence type="ECO:0000313" key="8">
    <source>
        <dbReference type="EMBL" id="AZS76519.1"/>
    </source>
</evidence>
<evidence type="ECO:0000256" key="2">
    <source>
        <dbReference type="ARBA" id="ARBA00022908"/>
    </source>
</evidence>
<dbReference type="GO" id="GO:0006310">
    <property type="term" value="P:DNA recombination"/>
    <property type="evidence" value="ECO:0007669"/>
    <property type="project" value="UniProtKB-KW"/>
</dbReference>
<name>A0A3Q9KGF5_9ACTN</name>
<dbReference type="SUPFAM" id="SSF56349">
    <property type="entry name" value="DNA breaking-rejoining enzymes"/>
    <property type="match status" value="1"/>
</dbReference>
<dbReference type="InterPro" id="IPR013762">
    <property type="entry name" value="Integrase-like_cat_sf"/>
</dbReference>
<organism evidence="8 9">
    <name type="scientific">Streptomyces lydicus</name>
    <dbReference type="NCBI Taxonomy" id="47763"/>
    <lineage>
        <taxon>Bacteria</taxon>
        <taxon>Bacillati</taxon>
        <taxon>Actinomycetota</taxon>
        <taxon>Actinomycetes</taxon>
        <taxon>Kitasatosporales</taxon>
        <taxon>Streptomycetaceae</taxon>
        <taxon>Streptomyces</taxon>
    </lineage>
</organism>
<keyword evidence="4" id="KW-0233">DNA recombination</keyword>
<dbReference type="PANTHER" id="PTHR30349:SF64">
    <property type="entry name" value="PROPHAGE INTEGRASE INTD-RELATED"/>
    <property type="match status" value="1"/>
</dbReference>
<dbReference type="AlphaFoldDB" id="A0A3Q9KGF5"/>
<dbReference type="InterPro" id="IPR058717">
    <property type="entry name" value="Phage_L5_Integrase_N"/>
</dbReference>
<evidence type="ECO:0000256" key="1">
    <source>
        <dbReference type="ARBA" id="ARBA00008857"/>
    </source>
</evidence>
<dbReference type="InterPro" id="IPR011010">
    <property type="entry name" value="DNA_brk_join_enz"/>
</dbReference>
<feature type="domain" description="Tyr recombinase" evidence="6">
    <location>
        <begin position="145"/>
        <end position="334"/>
    </location>
</feature>
<dbReference type="Proteomes" id="UP000275579">
    <property type="component" value="Chromosome"/>
</dbReference>
<dbReference type="Pfam" id="PF26003">
    <property type="entry name" value="Integrase_N_phage"/>
    <property type="match status" value="1"/>
</dbReference>
<reference evidence="8 9" key="1">
    <citation type="submission" date="2018-04" db="EMBL/GenBank/DDBJ databases">
        <title>Complete genome sequences of Streptomyces lydicus strain WYEC and characterization of antagonistic properties of biological control agents.</title>
        <authorList>
            <person name="Mariita R.M."/>
            <person name="Sello J.K."/>
        </authorList>
    </citation>
    <scope>NUCLEOTIDE SEQUENCE [LARGE SCALE GENOMIC DNA]</scope>
    <source>
        <strain evidence="8 9">WYEC 108</strain>
    </source>
</reference>
<dbReference type="InterPro" id="IPR002104">
    <property type="entry name" value="Integrase_catalytic"/>
</dbReference>
<dbReference type="Pfam" id="PF14659">
    <property type="entry name" value="Phage_int_SAM_3"/>
    <property type="match status" value="1"/>
</dbReference>
<feature type="domain" description="Core-binding (CB)" evidence="7">
    <location>
        <begin position="44"/>
        <end position="124"/>
    </location>
</feature>
<comment type="similarity">
    <text evidence="1">Belongs to the 'phage' integrase family.</text>
</comment>
<dbReference type="Gene3D" id="1.10.443.10">
    <property type="entry name" value="Intergrase catalytic core"/>
    <property type="match status" value="1"/>
</dbReference>
<dbReference type="InterPro" id="IPR044068">
    <property type="entry name" value="CB"/>
</dbReference>
<accession>A0A3Q9KGF5</accession>
<evidence type="ECO:0000259" key="6">
    <source>
        <dbReference type="PROSITE" id="PS51898"/>
    </source>
</evidence>
<dbReference type="EMBL" id="CP029042">
    <property type="protein sequence ID" value="AZS76519.1"/>
    <property type="molecule type" value="Genomic_DNA"/>
</dbReference>
<dbReference type="GO" id="GO:0003677">
    <property type="term" value="F:DNA binding"/>
    <property type="evidence" value="ECO:0007669"/>
    <property type="project" value="UniProtKB-UniRule"/>
</dbReference>
<evidence type="ECO:0000313" key="9">
    <source>
        <dbReference type="Proteomes" id="UP000275579"/>
    </source>
</evidence>
<gene>
    <name evidence="8" type="ORF">DDE74_19020</name>
</gene>
<keyword evidence="3 5" id="KW-0238">DNA-binding</keyword>
<dbReference type="Gene3D" id="1.10.150.130">
    <property type="match status" value="1"/>
</dbReference>
<proteinExistence type="inferred from homology"/>
<dbReference type="GO" id="GO:0015074">
    <property type="term" value="P:DNA integration"/>
    <property type="evidence" value="ECO:0007669"/>
    <property type="project" value="UniProtKB-KW"/>
</dbReference>
<dbReference type="PROSITE" id="PS51900">
    <property type="entry name" value="CB"/>
    <property type="match status" value="1"/>
</dbReference>
<sequence>MGPDGQEFRAPETFETKKDAEVWLSQIEADLTRGNWQDPDAGAVNFKEYALQWVEERGLSATTDELYRRLLRLHILPTFEGLDLDEITAPRVRTWRTERLSTTGASTTVAKSYRLLKAIMETAVDDELIRRNPCRIRGAGKESSAERQIATVDQVDALANALGPRWRLMVFLGAYGPMRPEEQAELRRKDVNLDAMTIRVRMAAPELTTGRRAPGDTKSDAGKRLVVLPAFLRTDVRRHLDWYAEKGPDGLLFVGEKGKPFRRSSFGRKWRKARALVGMPEGFRFYDLRHTGHTLATRSGATLKDTMVRAGQSSEKAALIYQHSDLERQQEVASGLDDLVRAARSKADQKPSGADLVRDA</sequence>
<evidence type="ECO:0000256" key="5">
    <source>
        <dbReference type="PROSITE-ProRule" id="PRU01248"/>
    </source>
</evidence>
<dbReference type="Pfam" id="PF00589">
    <property type="entry name" value="Phage_integrase"/>
    <property type="match status" value="1"/>
</dbReference>
<evidence type="ECO:0000256" key="4">
    <source>
        <dbReference type="ARBA" id="ARBA00023172"/>
    </source>
</evidence>
<protein>
    <submittedName>
        <fullName evidence="8">Site-specific integrase</fullName>
    </submittedName>
</protein>
<evidence type="ECO:0000259" key="7">
    <source>
        <dbReference type="PROSITE" id="PS51900"/>
    </source>
</evidence>
<dbReference type="PROSITE" id="PS51898">
    <property type="entry name" value="TYR_RECOMBINASE"/>
    <property type="match status" value="1"/>
</dbReference>
<evidence type="ECO:0000256" key="3">
    <source>
        <dbReference type="ARBA" id="ARBA00023125"/>
    </source>
</evidence>
<keyword evidence="2" id="KW-0229">DNA integration</keyword>
<dbReference type="PANTHER" id="PTHR30349">
    <property type="entry name" value="PHAGE INTEGRASE-RELATED"/>
    <property type="match status" value="1"/>
</dbReference>
<dbReference type="InterPro" id="IPR010998">
    <property type="entry name" value="Integrase_recombinase_N"/>
</dbReference>
<dbReference type="InterPro" id="IPR050090">
    <property type="entry name" value="Tyrosine_recombinase_XerCD"/>
</dbReference>